<comment type="caution">
    <text evidence="1">The sequence shown here is derived from an EMBL/GenBank/DDBJ whole genome shotgun (WGS) entry which is preliminary data.</text>
</comment>
<evidence type="ECO:0008006" key="3">
    <source>
        <dbReference type="Google" id="ProtNLM"/>
    </source>
</evidence>
<name>U7DB76_9BACT</name>
<evidence type="ECO:0000313" key="1">
    <source>
        <dbReference type="EMBL" id="ERP38803.1"/>
    </source>
</evidence>
<gene>
    <name evidence="1" type="ORF">CALK_0573</name>
</gene>
<proteinExistence type="predicted"/>
<dbReference type="EMBL" id="ASJR01000004">
    <property type="protein sequence ID" value="ERP38803.1"/>
    <property type="molecule type" value="Genomic_DNA"/>
</dbReference>
<accession>U7DB76</accession>
<evidence type="ECO:0000313" key="2">
    <source>
        <dbReference type="Proteomes" id="UP000017148"/>
    </source>
</evidence>
<dbReference type="RefSeq" id="WP_022636102.1">
    <property type="nucleotide sequence ID" value="NZ_ASJR01000004.1"/>
</dbReference>
<dbReference type="AlphaFoldDB" id="U7DB76"/>
<reference evidence="1 2" key="1">
    <citation type="journal article" date="2013" name="Environ. Microbiol.">
        <title>Genome analysis of Chitinivibrio alkaliphilus gen. nov., sp. nov., a novel extremely haloalkaliphilic anaerobic chitinolytic bacterium from the candidate phylum Termite Group 3.</title>
        <authorList>
            <person name="Sorokin D.Y."/>
            <person name="Gumerov V.M."/>
            <person name="Rakitin A.L."/>
            <person name="Beletsky A.V."/>
            <person name="Damste J.S."/>
            <person name="Muyzer G."/>
            <person name="Mardanov A.V."/>
            <person name="Ravin N.V."/>
        </authorList>
    </citation>
    <scope>NUCLEOTIDE SEQUENCE [LARGE SCALE GENOMIC DNA]</scope>
    <source>
        <strain evidence="1 2">ACht1</strain>
    </source>
</reference>
<organism evidence="1 2">
    <name type="scientific">Chitinivibrio alkaliphilus ACht1</name>
    <dbReference type="NCBI Taxonomy" id="1313304"/>
    <lineage>
        <taxon>Bacteria</taxon>
        <taxon>Pseudomonadati</taxon>
        <taxon>Fibrobacterota</taxon>
        <taxon>Chitinivibrionia</taxon>
        <taxon>Chitinivibrionales</taxon>
        <taxon>Chitinivibrionaceae</taxon>
        <taxon>Chitinivibrio</taxon>
    </lineage>
</organism>
<protein>
    <recommendedName>
        <fullName evidence="3">DUF5723 domain-containing protein</fullName>
    </recommendedName>
</protein>
<dbReference type="Proteomes" id="UP000017148">
    <property type="component" value="Unassembled WGS sequence"/>
</dbReference>
<keyword evidence="2" id="KW-1185">Reference proteome</keyword>
<dbReference type="STRING" id="1313304.CALK_0573"/>
<sequence>MYLIFLLLFLCSVSVHGRDYSWAGRSGFQFLRRPVSISSSGMGGGGTADVSDFTRYINPALAGDMEGPELNMAFGNTTFQDNLRFSGEMAFPFGSYFFGITMLNHRIDDIYLTGDLQSEVPTVSTAWQSSDFSVTAGVNRNRYFRWAVSLGGAFEEFDGYRAGAFVASAGTQVRLLEEQLLLGFSALNLGQSTSFLRDSTDLGDGEDLPRTFRAGAAWRTSLGEVRVQPFADIVYYHTYDPDDGVRENISDRVFYPLGLVVTPVEWMRLRVGKNLGHETDLVAFGTTLQADYLSARLAFAVQDFDGARHMEWNLGVGFDIGGFAQQEK</sequence>